<dbReference type="EMBL" id="CABIKO010000020">
    <property type="protein sequence ID" value="VVA16604.1"/>
    <property type="molecule type" value="Genomic_DNA"/>
</dbReference>
<dbReference type="GO" id="GO:0061908">
    <property type="term" value="C:phagophore"/>
    <property type="evidence" value="ECO:0007669"/>
    <property type="project" value="TreeGrafter"/>
</dbReference>
<dbReference type="Gramene" id="VVA16604">
    <property type="protein sequence ID" value="VVA16604"/>
    <property type="gene ID" value="Prudul26B005435"/>
</dbReference>
<accession>A0A5E4ELP6</accession>
<feature type="region of interest" description="Disordered" evidence="1">
    <location>
        <begin position="84"/>
        <end position="145"/>
    </location>
</feature>
<proteinExistence type="predicted"/>
<sequence>MDLKKLKGMNWVGNIYQKFEAICQEVDDIVNQDTIKYVETQVQTVGKSVKKLCSDVVQDLIPPLGNPVNHDAQEVAITYNSTISTKSREDLEENSSDEIEKQSPAEPNVMDPVINQPSLVSSKHFLADQPSSPTSMDSSEVSESNVSVGKIREVFSNENSLGATEMKSPSEPHVMDPVTNQLSTMSCNYQLADQPSSPTSLDTLELSEYDLSVEKIDEVLTNEKSLDATEESPTECNVMDPVTNQPSLGSSKFYLADQPYSPTSMDTLVLSEAYFSIENQESLDATENQSPTEPNVMDPVTNQPSLISCKCHIADQQSAPISMDTLEVSESDFSARKIDEVLTNGISLDATKNQSPTEPSTMDHVANQLSLVSSKYHLADQLSSPTSINTLGVSESDLSVGKIDDNLTNENSDANNEEISIKMLDLTSPVMSEHFTESPFQVFAHSNYENRHTFLPEVAPISPAHGLEFESQQKYTVCSDEILSVSGASNTTTKMVFSDVSGEDTIAEMEIAPSSSCNAKESLRLFEYSPENLSLEAMCSHNYVEETGCVSDVSNEIPTSASPLTVSGKIKDVDMGLSSFRGVLSLEPVEEGTSRITLTLPLTVPSGKQQVQICESVQFDALNSFSDIGLSDESSCDFSHSSMETIDLHDKVKLEESCVIVDDSVLHAISCRTRKLRSYKKRIQDAFTSKKRLTKEYEQLAIWFGDTDINSSQETLSNMTNLQTHDACDSEWELL</sequence>
<dbReference type="InParanoid" id="A0A5E4ELP6"/>
<dbReference type="GO" id="GO:0006950">
    <property type="term" value="P:response to stress"/>
    <property type="evidence" value="ECO:0007669"/>
    <property type="project" value="TreeGrafter"/>
</dbReference>
<dbReference type="InterPro" id="IPR053273">
    <property type="entry name" value="CST_Regulator"/>
</dbReference>
<evidence type="ECO:0000256" key="1">
    <source>
        <dbReference type="SAM" id="MobiDB-lite"/>
    </source>
</evidence>
<dbReference type="PANTHER" id="PTHR34659:SF1">
    <property type="entry name" value="PROTEIN EGT2"/>
    <property type="match status" value="1"/>
</dbReference>
<dbReference type="FunCoup" id="A0A5E4ELP6">
    <property type="interactions" value="316"/>
</dbReference>
<gene>
    <name evidence="2" type="ORF">ALMOND_2B005435</name>
</gene>
<reference evidence="3" key="1">
    <citation type="journal article" date="2020" name="Plant J.">
        <title>Transposons played a major role in the diversification between the closely related almond and peach genomes: results from the almond genome sequence.</title>
        <authorList>
            <person name="Alioto T."/>
            <person name="Alexiou K.G."/>
            <person name="Bardil A."/>
            <person name="Barteri F."/>
            <person name="Castanera R."/>
            <person name="Cruz F."/>
            <person name="Dhingra A."/>
            <person name="Duval H."/>
            <person name="Fernandez I Marti A."/>
            <person name="Frias L."/>
            <person name="Galan B."/>
            <person name="Garcia J.L."/>
            <person name="Howad W."/>
            <person name="Gomez-Garrido J."/>
            <person name="Gut M."/>
            <person name="Julca I."/>
            <person name="Morata J."/>
            <person name="Puigdomenech P."/>
            <person name="Ribeca P."/>
            <person name="Rubio Cabetas M.J."/>
            <person name="Vlasova A."/>
            <person name="Wirthensohn M."/>
            <person name="Garcia-Mas J."/>
            <person name="Gabaldon T."/>
            <person name="Casacuberta J.M."/>
            <person name="Arus P."/>
        </authorList>
    </citation>
    <scope>NUCLEOTIDE SEQUENCE [LARGE SCALE GENOMIC DNA]</scope>
    <source>
        <strain evidence="3">cv. Texas</strain>
    </source>
</reference>
<feature type="compositionally biased region" description="Low complexity" evidence="1">
    <location>
        <begin position="131"/>
        <end position="145"/>
    </location>
</feature>
<dbReference type="PANTHER" id="PTHR34659">
    <property type="entry name" value="BNAA05G11610D PROTEIN"/>
    <property type="match status" value="1"/>
</dbReference>
<dbReference type="AlphaFoldDB" id="A0A5E4ELP6"/>
<evidence type="ECO:0000313" key="3">
    <source>
        <dbReference type="Proteomes" id="UP000327085"/>
    </source>
</evidence>
<dbReference type="Proteomes" id="UP000327085">
    <property type="component" value="Chromosome 4"/>
</dbReference>
<evidence type="ECO:0000313" key="2">
    <source>
        <dbReference type="EMBL" id="VVA16604.1"/>
    </source>
</evidence>
<dbReference type="GO" id="GO:0005776">
    <property type="term" value="C:autophagosome"/>
    <property type="evidence" value="ECO:0007669"/>
    <property type="project" value="TreeGrafter"/>
</dbReference>
<organism evidence="2 3">
    <name type="scientific">Prunus dulcis</name>
    <name type="common">Almond</name>
    <name type="synonym">Amygdalus dulcis</name>
    <dbReference type="NCBI Taxonomy" id="3755"/>
    <lineage>
        <taxon>Eukaryota</taxon>
        <taxon>Viridiplantae</taxon>
        <taxon>Streptophyta</taxon>
        <taxon>Embryophyta</taxon>
        <taxon>Tracheophyta</taxon>
        <taxon>Spermatophyta</taxon>
        <taxon>Magnoliopsida</taxon>
        <taxon>eudicotyledons</taxon>
        <taxon>Gunneridae</taxon>
        <taxon>Pentapetalae</taxon>
        <taxon>rosids</taxon>
        <taxon>fabids</taxon>
        <taxon>Rosales</taxon>
        <taxon>Rosaceae</taxon>
        <taxon>Amygdaloideae</taxon>
        <taxon>Amygdaleae</taxon>
        <taxon>Prunus</taxon>
    </lineage>
</organism>
<name>A0A5E4ELP6_PRUDU</name>
<dbReference type="OMA" id="PAEIGCM"/>
<protein>
    <submittedName>
        <fullName evidence="2">Uncharacterized protein</fullName>
    </submittedName>
</protein>